<keyword evidence="10 12" id="KW-0472">Membrane</keyword>
<accession>A0A4R7C4Z8</accession>
<keyword evidence="6 12" id="KW-0812">Transmembrane</keyword>
<evidence type="ECO:0000259" key="14">
    <source>
        <dbReference type="PROSITE" id="PS50885"/>
    </source>
</evidence>
<dbReference type="Proteomes" id="UP000295122">
    <property type="component" value="Unassembled WGS sequence"/>
</dbReference>
<dbReference type="PROSITE" id="PS50109">
    <property type="entry name" value="HIS_KIN"/>
    <property type="match status" value="1"/>
</dbReference>
<dbReference type="SUPFAM" id="SSF55874">
    <property type="entry name" value="ATPase domain of HSP90 chaperone/DNA topoisomerase II/histidine kinase"/>
    <property type="match status" value="1"/>
</dbReference>
<feature type="domain" description="Histidine kinase" evidence="13">
    <location>
        <begin position="300"/>
        <end position="517"/>
    </location>
</feature>
<dbReference type="Pfam" id="PF00672">
    <property type="entry name" value="HAMP"/>
    <property type="match status" value="1"/>
</dbReference>
<evidence type="ECO:0000313" key="16">
    <source>
        <dbReference type="Proteomes" id="UP000295122"/>
    </source>
</evidence>
<evidence type="ECO:0000256" key="2">
    <source>
        <dbReference type="ARBA" id="ARBA00004370"/>
    </source>
</evidence>
<evidence type="ECO:0000256" key="8">
    <source>
        <dbReference type="ARBA" id="ARBA00022989"/>
    </source>
</evidence>
<dbReference type="CDD" id="cd00075">
    <property type="entry name" value="HATPase"/>
    <property type="match status" value="1"/>
</dbReference>
<dbReference type="InterPro" id="IPR036097">
    <property type="entry name" value="HisK_dim/P_sf"/>
</dbReference>
<evidence type="ECO:0000256" key="10">
    <source>
        <dbReference type="ARBA" id="ARBA00023136"/>
    </source>
</evidence>
<comment type="subcellular location">
    <subcellularLocation>
        <location evidence="2">Membrane</location>
    </subcellularLocation>
</comment>
<evidence type="ECO:0000256" key="7">
    <source>
        <dbReference type="ARBA" id="ARBA00022777"/>
    </source>
</evidence>
<dbReference type="SUPFAM" id="SSF158472">
    <property type="entry name" value="HAMP domain-like"/>
    <property type="match status" value="1"/>
</dbReference>
<dbReference type="CDD" id="cd00082">
    <property type="entry name" value="HisKA"/>
    <property type="match status" value="1"/>
</dbReference>
<dbReference type="GO" id="GO:0005886">
    <property type="term" value="C:plasma membrane"/>
    <property type="evidence" value="ECO:0007669"/>
    <property type="project" value="TreeGrafter"/>
</dbReference>
<dbReference type="SUPFAM" id="SSF47384">
    <property type="entry name" value="Homodimeric domain of signal transducing histidine kinase"/>
    <property type="match status" value="1"/>
</dbReference>
<keyword evidence="7 15" id="KW-0418">Kinase</keyword>
<keyword evidence="5" id="KW-0808">Transferase</keyword>
<dbReference type="PANTHER" id="PTHR45436:SF8">
    <property type="entry name" value="HISTIDINE KINASE"/>
    <property type="match status" value="1"/>
</dbReference>
<dbReference type="GO" id="GO:0000155">
    <property type="term" value="F:phosphorelay sensor kinase activity"/>
    <property type="evidence" value="ECO:0007669"/>
    <property type="project" value="InterPro"/>
</dbReference>
<dbReference type="InterPro" id="IPR036890">
    <property type="entry name" value="HATPase_C_sf"/>
</dbReference>
<dbReference type="Pfam" id="PF00512">
    <property type="entry name" value="HisKA"/>
    <property type="match status" value="1"/>
</dbReference>
<dbReference type="PRINTS" id="PR00344">
    <property type="entry name" value="BCTRLSENSOR"/>
</dbReference>
<organism evidence="15 16">
    <name type="scientific">Enterovirga rhinocerotis</name>
    <dbReference type="NCBI Taxonomy" id="1339210"/>
    <lineage>
        <taxon>Bacteria</taxon>
        <taxon>Pseudomonadati</taxon>
        <taxon>Pseudomonadota</taxon>
        <taxon>Alphaproteobacteria</taxon>
        <taxon>Hyphomicrobiales</taxon>
        <taxon>Methylobacteriaceae</taxon>
        <taxon>Enterovirga</taxon>
    </lineage>
</organism>
<dbReference type="Pfam" id="PF02518">
    <property type="entry name" value="HATPase_c"/>
    <property type="match status" value="1"/>
</dbReference>
<reference evidence="15 16" key="1">
    <citation type="submission" date="2019-03" db="EMBL/GenBank/DDBJ databases">
        <title>Genomic Encyclopedia of Type Strains, Phase IV (KMG-IV): sequencing the most valuable type-strain genomes for metagenomic binning, comparative biology and taxonomic classification.</title>
        <authorList>
            <person name="Goeker M."/>
        </authorList>
    </citation>
    <scope>NUCLEOTIDE SEQUENCE [LARGE SCALE GENOMIC DNA]</scope>
    <source>
        <strain evidence="15 16">DSM 25903</strain>
    </source>
</reference>
<keyword evidence="9" id="KW-0902">Two-component regulatory system</keyword>
<dbReference type="AlphaFoldDB" id="A0A4R7C4Z8"/>
<dbReference type="InterPro" id="IPR004358">
    <property type="entry name" value="Sig_transdc_His_kin-like_C"/>
</dbReference>
<comment type="caution">
    <text evidence="15">The sequence shown here is derived from an EMBL/GenBank/DDBJ whole genome shotgun (WGS) entry which is preliminary data.</text>
</comment>
<comment type="catalytic activity">
    <reaction evidence="1">
        <text>ATP + protein L-histidine = ADP + protein N-phospho-L-histidine.</text>
        <dbReference type="EC" id="2.7.13.3"/>
    </reaction>
</comment>
<dbReference type="SMART" id="SM00387">
    <property type="entry name" value="HATPase_c"/>
    <property type="match status" value="1"/>
</dbReference>
<dbReference type="Gene3D" id="1.10.287.130">
    <property type="match status" value="1"/>
</dbReference>
<keyword evidence="8 12" id="KW-1133">Transmembrane helix</keyword>
<evidence type="ECO:0000259" key="13">
    <source>
        <dbReference type="PROSITE" id="PS50109"/>
    </source>
</evidence>
<gene>
    <name evidence="15" type="ORF">EV668_0869</name>
</gene>
<dbReference type="CDD" id="cd06225">
    <property type="entry name" value="HAMP"/>
    <property type="match status" value="1"/>
</dbReference>
<evidence type="ECO:0000256" key="11">
    <source>
        <dbReference type="SAM" id="MobiDB-lite"/>
    </source>
</evidence>
<evidence type="ECO:0000313" key="15">
    <source>
        <dbReference type="EMBL" id="TDR93604.1"/>
    </source>
</evidence>
<evidence type="ECO:0000256" key="9">
    <source>
        <dbReference type="ARBA" id="ARBA00023012"/>
    </source>
</evidence>
<feature type="domain" description="HAMP" evidence="14">
    <location>
        <begin position="239"/>
        <end position="292"/>
    </location>
</feature>
<evidence type="ECO:0000256" key="6">
    <source>
        <dbReference type="ARBA" id="ARBA00022692"/>
    </source>
</evidence>
<evidence type="ECO:0000256" key="3">
    <source>
        <dbReference type="ARBA" id="ARBA00012438"/>
    </source>
</evidence>
<evidence type="ECO:0000256" key="1">
    <source>
        <dbReference type="ARBA" id="ARBA00000085"/>
    </source>
</evidence>
<feature type="transmembrane region" description="Helical" evidence="12">
    <location>
        <begin position="69"/>
        <end position="93"/>
    </location>
</feature>
<dbReference type="InterPro" id="IPR005467">
    <property type="entry name" value="His_kinase_dom"/>
</dbReference>
<dbReference type="EC" id="2.7.13.3" evidence="3"/>
<dbReference type="InterPro" id="IPR003661">
    <property type="entry name" value="HisK_dim/P_dom"/>
</dbReference>
<dbReference type="SMART" id="SM00304">
    <property type="entry name" value="HAMP"/>
    <property type="match status" value="1"/>
</dbReference>
<dbReference type="SMART" id="SM00388">
    <property type="entry name" value="HisKA"/>
    <property type="match status" value="1"/>
</dbReference>
<feature type="region of interest" description="Disordered" evidence="11">
    <location>
        <begin position="1"/>
        <end position="54"/>
    </location>
</feature>
<dbReference type="InterPro" id="IPR003660">
    <property type="entry name" value="HAMP_dom"/>
</dbReference>
<protein>
    <recommendedName>
        <fullName evidence="3">histidine kinase</fullName>
        <ecNumber evidence="3">2.7.13.3</ecNumber>
    </recommendedName>
</protein>
<keyword evidence="4" id="KW-0597">Phosphoprotein</keyword>
<evidence type="ECO:0000256" key="12">
    <source>
        <dbReference type="SAM" id="Phobius"/>
    </source>
</evidence>
<evidence type="ECO:0000256" key="5">
    <source>
        <dbReference type="ARBA" id="ARBA00022679"/>
    </source>
</evidence>
<name>A0A4R7C4Z8_9HYPH</name>
<sequence>MTAPASAPGGASGERPEGPIPEADSGAARGAGAIPPSDGGSANGALSPPASEERPPIASLLPKLFRTTAFRLLLVYLAVFAVSVFLILAYIAWNTTRIVNSQIVETIGAEIGGLAEQYRLGGIRRLVSIVERRSRQPGASLYLVTTFQGERIAGNIGSLSPGALDTEGQREVQYARAEDEARNHTAIVRVFLLPSGFRLVVGRDVEDRTRIKKTLGQALGVSLLLVIVLGCAGGWFVSRRVLRRVDGMTGTTATIMAGDLAGRLKVAGTGDEFDRLALNINAMLDRIGELMGGMTEVSNNIAHDLKTPLTRLRNRADEALRGAGGPEELREALEGIIEESDNLIRIFNALLMIARMEAGHASEAMADFDAALITEDLAELYEPLAEEAGLAMTTAIQPSLPVHGSRELVGQAVANLLDNAIKYGSAAEGEKGPVTVRAERDAEQVRITVADRGPGIPEADRERVLGRFVRLESARTRPGFGLGLSLAAAVARLHGGSLSLRDHAPGLEAVLTLPLRDGAAA</sequence>
<feature type="transmembrane region" description="Helical" evidence="12">
    <location>
        <begin position="218"/>
        <end position="237"/>
    </location>
</feature>
<proteinExistence type="predicted"/>
<evidence type="ECO:0000256" key="4">
    <source>
        <dbReference type="ARBA" id="ARBA00022553"/>
    </source>
</evidence>
<dbReference type="PROSITE" id="PS50885">
    <property type="entry name" value="HAMP"/>
    <property type="match status" value="1"/>
</dbReference>
<dbReference type="Gene3D" id="6.10.340.10">
    <property type="match status" value="1"/>
</dbReference>
<dbReference type="InterPro" id="IPR003594">
    <property type="entry name" value="HATPase_dom"/>
</dbReference>
<keyword evidence="16" id="KW-1185">Reference proteome</keyword>
<dbReference type="EMBL" id="SNZR01000011">
    <property type="protein sequence ID" value="TDR93604.1"/>
    <property type="molecule type" value="Genomic_DNA"/>
</dbReference>
<dbReference type="InterPro" id="IPR050428">
    <property type="entry name" value="TCS_sensor_his_kinase"/>
</dbReference>
<dbReference type="PANTHER" id="PTHR45436">
    <property type="entry name" value="SENSOR HISTIDINE KINASE YKOH"/>
    <property type="match status" value="1"/>
</dbReference>
<dbReference type="Gene3D" id="3.30.565.10">
    <property type="entry name" value="Histidine kinase-like ATPase, C-terminal domain"/>
    <property type="match status" value="1"/>
</dbReference>